<sequence length="324" mass="37557">MPRQEKHDGNPEEQHQHQQAALVIQKAWRSYLFRAVFEYYKELISLCNKGDPQMILKSVNPREGELLDAAAGVFIRFRLGGTTFPPSIFYKIFTYRPITDLCASSPRTYAKLSNRQNEIMLANKSKMEAAEMGWYQRTENNNWRLYRNMLVPKSDSTDSDDKRKLDFRYAKLQRRQDLLRYNRGRLESRLGQVASLVDNSTQEVVSHFEKNSEDIMDWELDELLAWSDTLNFEEYMTQWKYLACSQSSEDTRGLRSQMKDSVPVAGFCPQGSYGLQDSLRSGFTSVKNELLPSHPLELSEKNKRGNIVLTPCKSHQVKEPCVTL</sequence>
<protein>
    <submittedName>
        <fullName evidence="1">Uncharacterized protein</fullName>
    </submittedName>
</protein>
<dbReference type="Proteomes" id="UP001460270">
    <property type="component" value="Unassembled WGS sequence"/>
</dbReference>
<comment type="caution">
    <text evidence="1">The sequence shown here is derived from an EMBL/GenBank/DDBJ whole genome shotgun (WGS) entry which is preliminary data.</text>
</comment>
<reference evidence="2" key="1">
    <citation type="submission" date="2024-04" db="EMBL/GenBank/DDBJ databases">
        <title>Salinicola lusitanus LLJ914,a marine bacterium isolated from the Okinawa Trough.</title>
        <authorList>
            <person name="Li J."/>
        </authorList>
    </citation>
    <scope>NUCLEOTIDE SEQUENCE [LARGE SCALE GENOMIC DNA]</scope>
</reference>
<keyword evidence="2" id="KW-1185">Reference proteome</keyword>
<name>A0AAW0MD03_9GOBI</name>
<gene>
    <name evidence="1" type="ORF">WMY93_031700</name>
</gene>
<organism evidence="1 2">
    <name type="scientific">Mugilogobius chulae</name>
    <name type="common">yellowstripe goby</name>
    <dbReference type="NCBI Taxonomy" id="88201"/>
    <lineage>
        <taxon>Eukaryota</taxon>
        <taxon>Metazoa</taxon>
        <taxon>Chordata</taxon>
        <taxon>Craniata</taxon>
        <taxon>Vertebrata</taxon>
        <taxon>Euteleostomi</taxon>
        <taxon>Actinopterygii</taxon>
        <taxon>Neopterygii</taxon>
        <taxon>Teleostei</taxon>
        <taxon>Neoteleostei</taxon>
        <taxon>Acanthomorphata</taxon>
        <taxon>Gobiaria</taxon>
        <taxon>Gobiiformes</taxon>
        <taxon>Gobioidei</taxon>
        <taxon>Gobiidae</taxon>
        <taxon>Gobionellinae</taxon>
        <taxon>Mugilogobius</taxon>
    </lineage>
</organism>
<dbReference type="PROSITE" id="PS50096">
    <property type="entry name" value="IQ"/>
    <property type="match status" value="1"/>
</dbReference>
<proteinExistence type="predicted"/>
<dbReference type="PANTHER" id="PTHR33504:SF2">
    <property type="entry name" value="PROTEIN MFI"/>
    <property type="match status" value="1"/>
</dbReference>
<dbReference type="PANTHER" id="PTHR33504">
    <property type="entry name" value="NADH DEHYDROGENASE (UBIQUINONE) 1 BETA SUBCOMPLEX, 4"/>
    <property type="match status" value="1"/>
</dbReference>
<accession>A0AAW0MD03</accession>
<dbReference type="EMBL" id="JBBPFD010000682">
    <property type="protein sequence ID" value="KAK7877597.1"/>
    <property type="molecule type" value="Genomic_DNA"/>
</dbReference>
<evidence type="ECO:0000313" key="2">
    <source>
        <dbReference type="Proteomes" id="UP001460270"/>
    </source>
</evidence>
<dbReference type="AlphaFoldDB" id="A0AAW0MD03"/>
<evidence type="ECO:0000313" key="1">
    <source>
        <dbReference type="EMBL" id="KAK7877597.1"/>
    </source>
</evidence>